<feature type="compositionally biased region" description="Polar residues" evidence="1">
    <location>
        <begin position="95"/>
        <end position="109"/>
    </location>
</feature>
<reference evidence="3" key="1">
    <citation type="journal article" date="2015" name="Proc. Natl. Acad. Sci. U.S.A.">
        <title>Genome sequencing of adzuki bean (Vigna angularis) provides insight into high starch and low fat accumulation and domestication.</title>
        <authorList>
            <person name="Yang K."/>
            <person name="Tian Z."/>
            <person name="Chen C."/>
            <person name="Luo L."/>
            <person name="Zhao B."/>
            <person name="Wang Z."/>
            <person name="Yu L."/>
            <person name="Li Y."/>
            <person name="Sun Y."/>
            <person name="Li W."/>
            <person name="Chen Y."/>
            <person name="Li Y."/>
            <person name="Zhang Y."/>
            <person name="Ai D."/>
            <person name="Zhao J."/>
            <person name="Shang C."/>
            <person name="Ma Y."/>
            <person name="Wu B."/>
            <person name="Wang M."/>
            <person name="Gao L."/>
            <person name="Sun D."/>
            <person name="Zhang P."/>
            <person name="Guo F."/>
            <person name="Wang W."/>
            <person name="Li Y."/>
            <person name="Wang J."/>
            <person name="Varshney R.K."/>
            <person name="Wang J."/>
            <person name="Ling H.Q."/>
            <person name="Wan P."/>
        </authorList>
    </citation>
    <scope>NUCLEOTIDE SEQUENCE</scope>
    <source>
        <strain evidence="3">cv. Jingnong 6</strain>
    </source>
</reference>
<gene>
    <name evidence="2" type="ORF">LR48_Vigan10g259200</name>
</gene>
<evidence type="ECO:0000313" key="2">
    <source>
        <dbReference type="EMBL" id="KOM56700.1"/>
    </source>
</evidence>
<proteinExistence type="predicted"/>
<dbReference type="Proteomes" id="UP000053144">
    <property type="component" value="Chromosome 10"/>
</dbReference>
<feature type="compositionally biased region" description="Low complexity" evidence="1">
    <location>
        <begin position="66"/>
        <end position="76"/>
    </location>
</feature>
<protein>
    <submittedName>
        <fullName evidence="2">Uncharacterized protein</fullName>
    </submittedName>
</protein>
<name>A0A0L9VNR7_PHAAN</name>
<sequence>MNQLNSNTSSSLPCQLSHHHPLHKNPNSLILVAVPPPSPSYAAARLPPNPNLRHKAAIMSILTPPNPISTTSTSPPVASLHGHHHKNHKSSSSSTITANPALTPPNSSIATILTTNPQQAASTTTCTRPHHENHFVVVVVASSTATRSSYSPSITRKPQADLQKTKIRPHPKCCRYCRLRTSSSTSRNSNRANRLQMNPLLFGKIWFNLIYVPRCYEMPLHHATRKHI</sequence>
<feature type="compositionally biased region" description="Polar residues" evidence="1">
    <location>
        <begin position="1"/>
        <end position="14"/>
    </location>
</feature>
<dbReference type="EMBL" id="CM003380">
    <property type="protein sequence ID" value="KOM56700.1"/>
    <property type="molecule type" value="Genomic_DNA"/>
</dbReference>
<organism evidence="2 3">
    <name type="scientific">Phaseolus angularis</name>
    <name type="common">Azuki bean</name>
    <name type="synonym">Vigna angularis</name>
    <dbReference type="NCBI Taxonomy" id="3914"/>
    <lineage>
        <taxon>Eukaryota</taxon>
        <taxon>Viridiplantae</taxon>
        <taxon>Streptophyta</taxon>
        <taxon>Embryophyta</taxon>
        <taxon>Tracheophyta</taxon>
        <taxon>Spermatophyta</taxon>
        <taxon>Magnoliopsida</taxon>
        <taxon>eudicotyledons</taxon>
        <taxon>Gunneridae</taxon>
        <taxon>Pentapetalae</taxon>
        <taxon>rosids</taxon>
        <taxon>fabids</taxon>
        <taxon>Fabales</taxon>
        <taxon>Fabaceae</taxon>
        <taxon>Papilionoideae</taxon>
        <taxon>50 kb inversion clade</taxon>
        <taxon>NPAAA clade</taxon>
        <taxon>indigoferoid/millettioid clade</taxon>
        <taxon>Phaseoleae</taxon>
        <taxon>Vigna</taxon>
    </lineage>
</organism>
<dbReference type="Gramene" id="KOM56700">
    <property type="protein sequence ID" value="KOM56700"/>
    <property type="gene ID" value="LR48_Vigan10g259200"/>
</dbReference>
<evidence type="ECO:0000256" key="1">
    <source>
        <dbReference type="SAM" id="MobiDB-lite"/>
    </source>
</evidence>
<feature type="region of interest" description="Disordered" evidence="1">
    <location>
        <begin position="1"/>
        <end position="20"/>
    </location>
</feature>
<accession>A0A0L9VNR7</accession>
<feature type="region of interest" description="Disordered" evidence="1">
    <location>
        <begin position="66"/>
        <end position="109"/>
    </location>
</feature>
<dbReference type="AlphaFoldDB" id="A0A0L9VNR7"/>
<evidence type="ECO:0000313" key="3">
    <source>
        <dbReference type="Proteomes" id="UP000053144"/>
    </source>
</evidence>